<evidence type="ECO:0000256" key="1">
    <source>
        <dbReference type="SAM" id="Phobius"/>
    </source>
</evidence>
<keyword evidence="1" id="KW-0472">Membrane</keyword>
<dbReference type="AlphaFoldDB" id="A0A2A8LK12"/>
<keyword evidence="1" id="KW-0812">Transmembrane</keyword>
<evidence type="ECO:0000313" key="4">
    <source>
        <dbReference type="Proteomes" id="UP000220900"/>
    </source>
</evidence>
<keyword evidence="1" id="KW-1133">Transmembrane helix</keyword>
<feature type="transmembrane region" description="Helical" evidence="1">
    <location>
        <begin position="33"/>
        <end position="52"/>
    </location>
</feature>
<proteinExistence type="predicted"/>
<sequence length="61" mass="7303">MNLLKNIRLIFCFEILIVAFICIRGYVKSDYPLYIPISIFVLAIGLLSFFEYRKRKVNEKR</sequence>
<reference evidence="4 5" key="1">
    <citation type="submission" date="2017-09" db="EMBL/GenBank/DDBJ databases">
        <title>Large-scale bioinformatics analysis of Bacillus genomes uncovers conserved roles of natural products in bacterial physiology.</title>
        <authorList>
            <consortium name="Agbiome Team Llc"/>
            <person name="Bleich R.M."/>
            <person name="Grubbs K.J."/>
            <person name="Santa Maria K.C."/>
            <person name="Allen S.E."/>
            <person name="Farag S."/>
            <person name="Shank E.A."/>
            <person name="Bowers A."/>
        </authorList>
    </citation>
    <scope>NUCLEOTIDE SEQUENCE [LARGE SCALE GENOMIC DNA]</scope>
    <source>
        <strain evidence="2 4">AFS002368</strain>
        <strain evidence="3 5">AFS083043</strain>
    </source>
</reference>
<evidence type="ECO:0000313" key="2">
    <source>
        <dbReference type="EMBL" id="PES93049.1"/>
    </source>
</evidence>
<comment type="caution">
    <text evidence="2">The sequence shown here is derived from an EMBL/GenBank/DDBJ whole genome shotgun (WGS) entry which is preliminary data.</text>
</comment>
<feature type="transmembrane region" description="Helical" evidence="1">
    <location>
        <begin position="7"/>
        <end position="27"/>
    </location>
</feature>
<dbReference type="Proteomes" id="UP000242656">
    <property type="component" value="Unassembled WGS sequence"/>
</dbReference>
<dbReference type="EMBL" id="NTZF01000028">
    <property type="protein sequence ID" value="PES93049.1"/>
    <property type="molecule type" value="Genomic_DNA"/>
</dbReference>
<dbReference type="Proteomes" id="UP000220900">
    <property type="component" value="Unassembled WGS sequence"/>
</dbReference>
<protein>
    <submittedName>
        <fullName evidence="2">Uncharacterized protein</fullName>
    </submittedName>
</protein>
<name>A0A2A8LK12_BACCE</name>
<evidence type="ECO:0000313" key="5">
    <source>
        <dbReference type="Proteomes" id="UP000242656"/>
    </source>
</evidence>
<dbReference type="EMBL" id="NUWN01000007">
    <property type="protein sequence ID" value="PFK47183.1"/>
    <property type="molecule type" value="Genomic_DNA"/>
</dbReference>
<organism evidence="2 4">
    <name type="scientific">Bacillus cereus</name>
    <dbReference type="NCBI Taxonomy" id="1396"/>
    <lineage>
        <taxon>Bacteria</taxon>
        <taxon>Bacillati</taxon>
        <taxon>Bacillota</taxon>
        <taxon>Bacilli</taxon>
        <taxon>Bacillales</taxon>
        <taxon>Bacillaceae</taxon>
        <taxon>Bacillus</taxon>
        <taxon>Bacillus cereus group</taxon>
    </lineage>
</organism>
<gene>
    <name evidence="2" type="ORF">CN491_21780</name>
    <name evidence="3" type="ORF">COI93_02170</name>
</gene>
<evidence type="ECO:0000313" key="3">
    <source>
        <dbReference type="EMBL" id="PFK47183.1"/>
    </source>
</evidence>
<accession>A0A2A8LK12</accession>